<dbReference type="NCBIfam" id="TIGR00237">
    <property type="entry name" value="xseA"/>
    <property type="match status" value="1"/>
</dbReference>
<dbReference type="PANTHER" id="PTHR30008:SF0">
    <property type="entry name" value="EXODEOXYRIBONUCLEASE 7 LARGE SUBUNIT"/>
    <property type="match status" value="1"/>
</dbReference>
<dbReference type="Proteomes" id="UP000031938">
    <property type="component" value="Unassembled WGS sequence"/>
</dbReference>
<dbReference type="Pfam" id="PF13742">
    <property type="entry name" value="tRNA_anti_2"/>
    <property type="match status" value="1"/>
</dbReference>
<organism evidence="9 10">
    <name type="scientific">Jeotgalibacillus soli</name>
    <dbReference type="NCBI Taxonomy" id="889306"/>
    <lineage>
        <taxon>Bacteria</taxon>
        <taxon>Bacillati</taxon>
        <taxon>Bacillota</taxon>
        <taxon>Bacilli</taxon>
        <taxon>Bacillales</taxon>
        <taxon>Caryophanaceae</taxon>
        <taxon>Jeotgalibacillus</taxon>
    </lineage>
</organism>
<comment type="subunit">
    <text evidence="5">Heterooligomer composed of large and small subunits.</text>
</comment>
<evidence type="ECO:0000256" key="2">
    <source>
        <dbReference type="ARBA" id="ARBA00022722"/>
    </source>
</evidence>
<evidence type="ECO:0000256" key="3">
    <source>
        <dbReference type="ARBA" id="ARBA00022801"/>
    </source>
</evidence>
<dbReference type="GO" id="GO:0003676">
    <property type="term" value="F:nucleic acid binding"/>
    <property type="evidence" value="ECO:0007669"/>
    <property type="project" value="InterPro"/>
</dbReference>
<dbReference type="GO" id="GO:0008855">
    <property type="term" value="F:exodeoxyribonuclease VII activity"/>
    <property type="evidence" value="ECO:0007669"/>
    <property type="project" value="UniProtKB-UniRule"/>
</dbReference>
<comment type="subcellular location">
    <subcellularLocation>
        <location evidence="5 6">Cytoplasm</location>
    </subcellularLocation>
</comment>
<keyword evidence="4 5" id="KW-0269">Exonuclease</keyword>
<evidence type="ECO:0000256" key="1">
    <source>
        <dbReference type="ARBA" id="ARBA00022490"/>
    </source>
</evidence>
<dbReference type="InterPro" id="IPR020579">
    <property type="entry name" value="Exonuc_VII_lsu_C"/>
</dbReference>
<dbReference type="PANTHER" id="PTHR30008">
    <property type="entry name" value="EXODEOXYRIBONUCLEASE 7 LARGE SUBUNIT"/>
    <property type="match status" value="1"/>
</dbReference>
<dbReference type="PATRIC" id="fig|889306.3.peg.3334"/>
<dbReference type="HAMAP" id="MF_00378">
    <property type="entry name" value="Exonuc_7_L"/>
    <property type="match status" value="1"/>
</dbReference>
<comment type="caution">
    <text evidence="9">The sequence shown here is derived from an EMBL/GenBank/DDBJ whole genome shotgun (WGS) entry which is preliminary data.</text>
</comment>
<gene>
    <name evidence="5" type="primary">xseA</name>
    <name evidence="9" type="ORF">KP78_33180</name>
</gene>
<keyword evidence="10" id="KW-1185">Reference proteome</keyword>
<dbReference type="Pfam" id="PF02601">
    <property type="entry name" value="Exonuc_VII_L"/>
    <property type="match status" value="1"/>
</dbReference>
<evidence type="ECO:0000256" key="5">
    <source>
        <dbReference type="HAMAP-Rule" id="MF_00378"/>
    </source>
</evidence>
<dbReference type="EMBL" id="JXRP01000019">
    <property type="protein sequence ID" value="KIL44354.1"/>
    <property type="molecule type" value="Genomic_DNA"/>
</dbReference>
<dbReference type="STRING" id="889306.KP78_33180"/>
<dbReference type="GO" id="GO:0009318">
    <property type="term" value="C:exodeoxyribonuclease VII complex"/>
    <property type="evidence" value="ECO:0007669"/>
    <property type="project" value="UniProtKB-UniRule"/>
</dbReference>
<dbReference type="OrthoDB" id="9802795at2"/>
<evidence type="ECO:0000256" key="4">
    <source>
        <dbReference type="ARBA" id="ARBA00022839"/>
    </source>
</evidence>
<comment type="catalytic activity">
    <reaction evidence="5 6">
        <text>Exonucleolytic cleavage in either 5'- to 3'- or 3'- to 5'-direction to yield nucleoside 5'-phosphates.</text>
        <dbReference type="EC" id="3.1.11.6"/>
    </reaction>
</comment>
<keyword evidence="3 5" id="KW-0378">Hydrolase</keyword>
<evidence type="ECO:0000259" key="7">
    <source>
        <dbReference type="Pfam" id="PF02601"/>
    </source>
</evidence>
<evidence type="ECO:0000259" key="8">
    <source>
        <dbReference type="Pfam" id="PF13742"/>
    </source>
</evidence>
<dbReference type="InterPro" id="IPR025824">
    <property type="entry name" value="OB-fold_nuc-bd_dom"/>
</dbReference>
<feature type="domain" description="Exonuclease VII large subunit C-terminal" evidence="7">
    <location>
        <begin position="125"/>
        <end position="438"/>
    </location>
</feature>
<comment type="function">
    <text evidence="5">Bidirectionally degrades single-stranded DNA into large acid-insoluble oligonucleotides, which are then degraded further into small acid-soluble oligonucleotides.</text>
</comment>
<dbReference type="EC" id="3.1.11.6" evidence="5"/>
<keyword evidence="2 5" id="KW-0540">Nuclease</keyword>
<keyword evidence="1 5" id="KW-0963">Cytoplasm</keyword>
<reference evidence="9 10" key="1">
    <citation type="submission" date="2015-01" db="EMBL/GenBank/DDBJ databases">
        <title>Genome sequencing of Jeotgalibacillus soli.</title>
        <authorList>
            <person name="Goh K.M."/>
            <person name="Chan K.-G."/>
            <person name="Yaakop A.S."/>
            <person name="Ee R."/>
            <person name="Gan H.M."/>
            <person name="Chan C.S."/>
        </authorList>
    </citation>
    <scope>NUCLEOTIDE SEQUENCE [LARGE SCALE GENOMIC DNA]</scope>
    <source>
        <strain evidence="9 10">P9</strain>
    </source>
</reference>
<dbReference type="GO" id="GO:0005737">
    <property type="term" value="C:cytoplasm"/>
    <property type="evidence" value="ECO:0007669"/>
    <property type="project" value="UniProtKB-SubCell"/>
</dbReference>
<name>A0A0C2RRH4_9BACL</name>
<protein>
    <recommendedName>
        <fullName evidence="5">Exodeoxyribonuclease 7 large subunit</fullName>
        <ecNumber evidence="5">3.1.11.6</ecNumber>
    </recommendedName>
    <alternativeName>
        <fullName evidence="5">Exodeoxyribonuclease VII large subunit</fullName>
        <shortName evidence="5">Exonuclease VII large subunit</shortName>
    </alternativeName>
</protein>
<dbReference type="CDD" id="cd04489">
    <property type="entry name" value="ExoVII_LU_OBF"/>
    <property type="match status" value="1"/>
</dbReference>
<evidence type="ECO:0000313" key="10">
    <source>
        <dbReference type="Proteomes" id="UP000031938"/>
    </source>
</evidence>
<evidence type="ECO:0000313" key="9">
    <source>
        <dbReference type="EMBL" id="KIL44354.1"/>
    </source>
</evidence>
<evidence type="ECO:0000256" key="6">
    <source>
        <dbReference type="RuleBase" id="RU004355"/>
    </source>
</evidence>
<dbReference type="InterPro" id="IPR003753">
    <property type="entry name" value="Exonuc_VII_L"/>
</dbReference>
<dbReference type="GO" id="GO:0006308">
    <property type="term" value="P:DNA catabolic process"/>
    <property type="evidence" value="ECO:0007669"/>
    <property type="project" value="UniProtKB-UniRule"/>
</dbReference>
<feature type="domain" description="OB-fold nucleic acid binding" evidence="8">
    <location>
        <begin position="7"/>
        <end position="102"/>
    </location>
</feature>
<dbReference type="RefSeq" id="WP_041090230.1">
    <property type="nucleotide sequence ID" value="NZ_JXRP01000019.1"/>
</dbReference>
<sequence>MTEVTYLSVHALTKYIKRKFDADPHLSDAHIKGEISNFKRHSSGHFYFTLKDDKARILAVMFASNSKKLKFEPENGMMVLIKADVSVYEASGQYQLYVKDIQPEGVGALFLAYEQLKERLQQEGLFDPQRKRPIPSYPKTIGVVTSPTGAVIRDILTTIKRRYPIVKVKLFPAVVQGESAAASIVRAMEKASADPSIDVLIVGRGGGSIEELWPFNEEIVARSIVSFPVPVISAVGHETDVTIADFAADMRAPTPTAAAEIAAPNIEEVTERLLSKDMRLLRAMTEVVSVKRKQWQYLSQSIIFRKPERLYQQQMERLDHLNVQLNKMLMQKVGGSRERLSYIEKQLIRQHPKQLIEKQSLQLRQLDRSLHYTMKGLLNRKTSEFKGTISTLEALSPLKIMNRGYSLVYDGDNELIKDPSSLKKGDSIRVAMADKDLLCSVNDVKERE</sequence>
<accession>A0A0C2RRH4</accession>
<dbReference type="AlphaFoldDB" id="A0A0C2RRH4"/>
<comment type="similarity">
    <text evidence="5 6">Belongs to the XseA family.</text>
</comment>
<proteinExistence type="inferred from homology"/>